<protein>
    <submittedName>
        <fullName evidence="1">Uncharacterized protein</fullName>
    </submittedName>
</protein>
<proteinExistence type="predicted"/>
<gene>
    <name evidence="1" type="ORF">CgunFtcFv8_003825</name>
</gene>
<accession>A0AAN8HXK8</accession>
<dbReference type="AlphaFoldDB" id="A0AAN8HXK8"/>
<organism evidence="1 2">
    <name type="scientific">Champsocephalus gunnari</name>
    <name type="common">Mackerel icefish</name>
    <dbReference type="NCBI Taxonomy" id="52237"/>
    <lineage>
        <taxon>Eukaryota</taxon>
        <taxon>Metazoa</taxon>
        <taxon>Chordata</taxon>
        <taxon>Craniata</taxon>
        <taxon>Vertebrata</taxon>
        <taxon>Euteleostomi</taxon>
        <taxon>Actinopterygii</taxon>
        <taxon>Neopterygii</taxon>
        <taxon>Teleostei</taxon>
        <taxon>Neoteleostei</taxon>
        <taxon>Acanthomorphata</taxon>
        <taxon>Eupercaria</taxon>
        <taxon>Perciformes</taxon>
        <taxon>Notothenioidei</taxon>
        <taxon>Channichthyidae</taxon>
        <taxon>Champsocephalus</taxon>
    </lineage>
</organism>
<keyword evidence="2" id="KW-1185">Reference proteome</keyword>
<reference evidence="1 2" key="1">
    <citation type="journal article" date="2023" name="Mol. Biol. Evol.">
        <title>Genomics of Secondarily Temperate Adaptation in the Only Non-Antarctic Icefish.</title>
        <authorList>
            <person name="Rivera-Colon A.G."/>
            <person name="Rayamajhi N."/>
            <person name="Minhas B.F."/>
            <person name="Madrigal G."/>
            <person name="Bilyk K.T."/>
            <person name="Yoon V."/>
            <person name="Hune M."/>
            <person name="Gregory S."/>
            <person name="Cheng C.H.C."/>
            <person name="Catchen J.M."/>
        </authorList>
    </citation>
    <scope>NUCLEOTIDE SEQUENCE [LARGE SCALE GENOMIC DNA]</scope>
    <source>
        <tissue evidence="1">White muscle</tissue>
    </source>
</reference>
<dbReference type="EMBL" id="JAURVH010001515">
    <property type="protein sequence ID" value="KAK5932091.1"/>
    <property type="molecule type" value="Genomic_DNA"/>
</dbReference>
<evidence type="ECO:0000313" key="1">
    <source>
        <dbReference type="EMBL" id="KAK5932091.1"/>
    </source>
</evidence>
<name>A0AAN8HXK8_CHAGU</name>
<evidence type="ECO:0000313" key="2">
    <source>
        <dbReference type="Proteomes" id="UP001331515"/>
    </source>
</evidence>
<comment type="caution">
    <text evidence="1">The sequence shown here is derived from an EMBL/GenBank/DDBJ whole genome shotgun (WGS) entry which is preliminary data.</text>
</comment>
<sequence>MNNVPSDTTCFPLSDHCELLIGCCPPGPPNQTTPLRADWSESRECDAEFDRLISGRGSNKGGTDGLMLSTRRETMFSGCRFNHK</sequence>
<dbReference type="Proteomes" id="UP001331515">
    <property type="component" value="Unassembled WGS sequence"/>
</dbReference>